<proteinExistence type="inferred from homology"/>
<dbReference type="InterPro" id="IPR016166">
    <property type="entry name" value="FAD-bd_PCMH"/>
</dbReference>
<dbReference type="AlphaFoldDB" id="A0A194X368"/>
<name>A0A194X368_MOLSC</name>
<dbReference type="Gene3D" id="3.40.462.20">
    <property type="match status" value="1"/>
</dbReference>
<dbReference type="GO" id="GO:0016491">
    <property type="term" value="F:oxidoreductase activity"/>
    <property type="evidence" value="ECO:0007669"/>
    <property type="project" value="UniProtKB-KW"/>
</dbReference>
<dbReference type="RefSeq" id="XP_018068622.1">
    <property type="nucleotide sequence ID" value="XM_018218586.1"/>
</dbReference>
<organism evidence="7 8">
    <name type="scientific">Mollisia scopiformis</name>
    <name type="common">Conifer needle endophyte fungus</name>
    <name type="synonym">Phialocephala scopiformis</name>
    <dbReference type="NCBI Taxonomy" id="149040"/>
    <lineage>
        <taxon>Eukaryota</taxon>
        <taxon>Fungi</taxon>
        <taxon>Dikarya</taxon>
        <taxon>Ascomycota</taxon>
        <taxon>Pezizomycotina</taxon>
        <taxon>Leotiomycetes</taxon>
        <taxon>Helotiales</taxon>
        <taxon>Mollisiaceae</taxon>
        <taxon>Mollisia</taxon>
    </lineage>
</organism>
<gene>
    <name evidence="7" type="ORF">LY89DRAFT_720619</name>
</gene>
<dbReference type="Gene3D" id="3.30.465.10">
    <property type="match status" value="1"/>
</dbReference>
<protein>
    <submittedName>
        <fullName evidence="7">FAD binding domain protein</fullName>
    </submittedName>
</protein>
<dbReference type="GO" id="GO:0071949">
    <property type="term" value="F:FAD binding"/>
    <property type="evidence" value="ECO:0007669"/>
    <property type="project" value="InterPro"/>
</dbReference>
<dbReference type="EMBL" id="KQ947420">
    <property type="protein sequence ID" value="KUJ14267.1"/>
    <property type="molecule type" value="Genomic_DNA"/>
</dbReference>
<dbReference type="PANTHER" id="PTHR42973">
    <property type="entry name" value="BINDING OXIDOREDUCTASE, PUTATIVE (AFU_ORTHOLOGUE AFUA_1G17690)-RELATED"/>
    <property type="match status" value="1"/>
</dbReference>
<keyword evidence="5" id="KW-0560">Oxidoreductase</keyword>
<dbReference type="PROSITE" id="PS00862">
    <property type="entry name" value="OX2_COVAL_FAD"/>
    <property type="match status" value="1"/>
</dbReference>
<keyword evidence="4" id="KW-0274">FAD</keyword>
<evidence type="ECO:0000313" key="7">
    <source>
        <dbReference type="EMBL" id="KUJ14267.1"/>
    </source>
</evidence>
<evidence type="ECO:0000256" key="1">
    <source>
        <dbReference type="ARBA" id="ARBA00001974"/>
    </source>
</evidence>
<sequence length="473" mass="52849">MGSVEADFSSSVIWKDSPKYEEARVGRVFNHRRPDRYPRAVVEATSVKDIVNAVLLARELNVRVSVRSGGHSWAAWSVREDAVLVDLGKFRRLEYNEETSTVTVSPSTTGRILNGFLTTKGKLFAGGHCPDVGLGGFLLQGGMGWNCKNWGWACEKIKAIEVVTAEGKVLTCNKDENTCLYWAARGAGPGFPGIITAFHLEVRDAYSCMMSSTFQWPISKYQEVMDWVVKIAPQCDESVEVVSVGLRPDPTKDPIILAGFLSFQNSEEAAKKSLSVVNETRPAGTIMEAMCLPTTLEKEYCAQDLANPHGHRYTSENAYIENDANVSEVLREAFTTLPEGTKTFALYFAMNPCSRREPSGMALSMQSDHYFALYTVWEDAKDDERCQTWVKDVMAGVEKHSVGAYLGDSDFQVRRTKFWGDSQARRLMHVRRDYDPEGIICGYLDQGDKSGVAGLDNVFEWQQRPEWDLTSTL</sequence>
<dbReference type="SUPFAM" id="SSF56176">
    <property type="entry name" value="FAD-binding/transporter-associated domain-like"/>
    <property type="match status" value="1"/>
</dbReference>
<dbReference type="Proteomes" id="UP000070700">
    <property type="component" value="Unassembled WGS sequence"/>
</dbReference>
<comment type="cofactor">
    <cofactor evidence="1">
        <name>FAD</name>
        <dbReference type="ChEBI" id="CHEBI:57692"/>
    </cofactor>
</comment>
<evidence type="ECO:0000259" key="6">
    <source>
        <dbReference type="PROSITE" id="PS51387"/>
    </source>
</evidence>
<dbReference type="InterPro" id="IPR016169">
    <property type="entry name" value="FAD-bd_PCMH_sub2"/>
</dbReference>
<dbReference type="PROSITE" id="PS51387">
    <property type="entry name" value="FAD_PCMH"/>
    <property type="match status" value="1"/>
</dbReference>
<dbReference type="KEGG" id="psco:LY89DRAFT_720619"/>
<keyword evidence="3" id="KW-0285">Flavoprotein</keyword>
<keyword evidence="8" id="KW-1185">Reference proteome</keyword>
<dbReference type="InParanoid" id="A0A194X368"/>
<dbReference type="InterPro" id="IPR006094">
    <property type="entry name" value="Oxid_FAD_bind_N"/>
</dbReference>
<feature type="domain" description="FAD-binding PCMH-type" evidence="6">
    <location>
        <begin position="34"/>
        <end position="205"/>
    </location>
</feature>
<dbReference type="GeneID" id="28828312"/>
<dbReference type="InterPro" id="IPR036318">
    <property type="entry name" value="FAD-bd_PCMH-like_sf"/>
</dbReference>
<evidence type="ECO:0000256" key="5">
    <source>
        <dbReference type="ARBA" id="ARBA00023002"/>
    </source>
</evidence>
<evidence type="ECO:0000256" key="4">
    <source>
        <dbReference type="ARBA" id="ARBA00022827"/>
    </source>
</evidence>
<dbReference type="InterPro" id="IPR050416">
    <property type="entry name" value="FAD-linked_Oxidoreductase"/>
</dbReference>
<dbReference type="InterPro" id="IPR006093">
    <property type="entry name" value="Oxy_OxRdtase_FAD_BS"/>
</dbReference>
<evidence type="ECO:0000256" key="2">
    <source>
        <dbReference type="ARBA" id="ARBA00005466"/>
    </source>
</evidence>
<comment type="similarity">
    <text evidence="2">Belongs to the oxygen-dependent FAD-linked oxidoreductase family.</text>
</comment>
<dbReference type="OrthoDB" id="415825at2759"/>
<dbReference type="Pfam" id="PF01565">
    <property type="entry name" value="FAD_binding_4"/>
    <property type="match status" value="1"/>
</dbReference>
<reference evidence="7 8" key="1">
    <citation type="submission" date="2015-10" db="EMBL/GenBank/DDBJ databases">
        <title>Full genome of DAOMC 229536 Phialocephala scopiformis, a fungal endophyte of spruce producing the potent anti-insectan compound rugulosin.</title>
        <authorList>
            <consortium name="DOE Joint Genome Institute"/>
            <person name="Walker A.K."/>
            <person name="Frasz S.L."/>
            <person name="Seifert K.A."/>
            <person name="Miller J.D."/>
            <person name="Mondo S.J."/>
            <person name="Labutti K."/>
            <person name="Lipzen A."/>
            <person name="Dockter R."/>
            <person name="Kennedy M."/>
            <person name="Grigoriev I.V."/>
            <person name="Spatafora J.W."/>
        </authorList>
    </citation>
    <scope>NUCLEOTIDE SEQUENCE [LARGE SCALE GENOMIC DNA]</scope>
    <source>
        <strain evidence="7 8">CBS 120377</strain>
    </source>
</reference>
<dbReference type="Gene3D" id="3.30.43.10">
    <property type="entry name" value="Uridine Diphospho-n-acetylenolpyruvylglucosamine Reductase, domain 2"/>
    <property type="match status" value="1"/>
</dbReference>
<evidence type="ECO:0000256" key="3">
    <source>
        <dbReference type="ARBA" id="ARBA00022630"/>
    </source>
</evidence>
<dbReference type="InterPro" id="IPR016167">
    <property type="entry name" value="FAD-bd_PCMH_sub1"/>
</dbReference>
<dbReference type="PANTHER" id="PTHR42973:SF39">
    <property type="entry name" value="FAD-BINDING PCMH-TYPE DOMAIN-CONTAINING PROTEIN"/>
    <property type="match status" value="1"/>
</dbReference>
<accession>A0A194X368</accession>
<evidence type="ECO:0000313" key="8">
    <source>
        <dbReference type="Proteomes" id="UP000070700"/>
    </source>
</evidence>